<comment type="similarity">
    <text evidence="16">Belongs to the cation transport ATPase (P-type) (TC 3.A.3) family. Type IA subfamily.</text>
</comment>
<feature type="binding site" evidence="16">
    <location>
        <position position="411"/>
    </location>
    <ligand>
        <name>ATP</name>
        <dbReference type="ChEBI" id="CHEBI:30616"/>
    </ligand>
</feature>
<feature type="transmembrane region" description="Helical" evidence="16">
    <location>
        <begin position="272"/>
        <end position="296"/>
    </location>
</feature>
<keyword evidence="15 16" id="KW-0472">Membrane</keyword>
<dbReference type="PANTHER" id="PTHR43743:SF1">
    <property type="entry name" value="POTASSIUM-TRANSPORTING ATPASE ATP-BINDING SUBUNIT"/>
    <property type="match status" value="1"/>
</dbReference>
<dbReference type="SFLD" id="SFLDG00002">
    <property type="entry name" value="C1.7:_P-type_atpase_like"/>
    <property type="match status" value="1"/>
</dbReference>
<evidence type="ECO:0000256" key="14">
    <source>
        <dbReference type="ARBA" id="ARBA00023065"/>
    </source>
</evidence>
<dbReference type="InterPro" id="IPR008250">
    <property type="entry name" value="ATPase_P-typ_transduc_dom_A_sf"/>
</dbReference>
<dbReference type="RefSeq" id="WP_289829912.1">
    <property type="nucleotide sequence ID" value="NZ_JAUEDK010000016.1"/>
</dbReference>
<feature type="binding site" evidence="16">
    <location>
        <position position="535"/>
    </location>
    <ligand>
        <name>Mg(2+)</name>
        <dbReference type="ChEBI" id="CHEBI:18420"/>
    </ligand>
</feature>
<keyword evidence="12 16" id="KW-1278">Translocase</keyword>
<keyword evidence="10 16" id="KW-0460">Magnesium</keyword>
<keyword evidence="8 16" id="KW-0547">Nucleotide-binding</keyword>
<dbReference type="Gene3D" id="3.40.1110.10">
    <property type="entry name" value="Calcium-transporting ATPase, cytoplasmic domain N"/>
    <property type="match status" value="1"/>
</dbReference>
<gene>
    <name evidence="16 18" type="primary">kdpB</name>
    <name evidence="18" type="ORF">QU481_10435</name>
</gene>
<feature type="transmembrane region" description="Helical" evidence="16">
    <location>
        <begin position="236"/>
        <end position="260"/>
    </location>
</feature>
<feature type="binding site" evidence="16">
    <location>
        <position position="539"/>
    </location>
    <ligand>
        <name>Mg(2+)</name>
        <dbReference type="ChEBI" id="CHEBI:18420"/>
    </ligand>
</feature>
<dbReference type="PRINTS" id="PR00119">
    <property type="entry name" value="CATATPASE"/>
</dbReference>
<keyword evidence="2 16" id="KW-0813">Transport</keyword>
<dbReference type="EC" id="7.2.2.6" evidence="16"/>
<dbReference type="InterPro" id="IPR023214">
    <property type="entry name" value="HAD_sf"/>
</dbReference>
<dbReference type="EMBL" id="JAUEDK010000016">
    <property type="protein sequence ID" value="MDN0075307.1"/>
    <property type="molecule type" value="Genomic_DNA"/>
</dbReference>
<evidence type="ECO:0000259" key="17">
    <source>
        <dbReference type="Pfam" id="PF00122"/>
    </source>
</evidence>
<proteinExistence type="inferred from homology"/>
<evidence type="ECO:0000256" key="6">
    <source>
        <dbReference type="ARBA" id="ARBA00022692"/>
    </source>
</evidence>
<comment type="caution">
    <text evidence="18">The sequence shown here is derived from an EMBL/GenBank/DDBJ whole genome shotgun (WGS) entry which is preliminary data.</text>
</comment>
<keyword evidence="14 16" id="KW-0406">Ion transport</keyword>
<reference evidence="18" key="1">
    <citation type="submission" date="2023-06" db="EMBL/GenBank/DDBJ databases">
        <authorList>
            <person name="Zhang S."/>
        </authorList>
    </citation>
    <scope>NUCLEOTIDE SEQUENCE</scope>
    <source>
        <strain evidence="18">SG2303</strain>
    </source>
</reference>
<feature type="binding site" evidence="16">
    <location>
        <begin position="392"/>
        <end position="399"/>
    </location>
    <ligand>
        <name>ATP</name>
        <dbReference type="ChEBI" id="CHEBI:30616"/>
    </ligand>
</feature>
<evidence type="ECO:0000256" key="16">
    <source>
        <dbReference type="HAMAP-Rule" id="MF_00285"/>
    </source>
</evidence>
<name>A0ABT7XND6_9NEIS</name>
<dbReference type="SUPFAM" id="SSF81665">
    <property type="entry name" value="Calcium ATPase, transmembrane domain M"/>
    <property type="match status" value="1"/>
</dbReference>
<dbReference type="Pfam" id="PF00702">
    <property type="entry name" value="Hydrolase"/>
    <property type="match status" value="1"/>
</dbReference>
<evidence type="ECO:0000313" key="19">
    <source>
        <dbReference type="Proteomes" id="UP001168540"/>
    </source>
</evidence>
<feature type="transmembrane region" description="Helical" evidence="16">
    <location>
        <begin position="604"/>
        <end position="627"/>
    </location>
</feature>
<dbReference type="NCBIfam" id="TIGR01497">
    <property type="entry name" value="kdpB"/>
    <property type="match status" value="1"/>
</dbReference>
<dbReference type="SFLD" id="SFLDS00003">
    <property type="entry name" value="Haloacid_Dehalogenase"/>
    <property type="match status" value="1"/>
</dbReference>
<feature type="domain" description="P-type ATPase A" evidence="17">
    <location>
        <begin position="124"/>
        <end position="225"/>
    </location>
</feature>
<keyword evidence="3 16" id="KW-1003">Cell membrane</keyword>
<evidence type="ECO:0000256" key="13">
    <source>
        <dbReference type="ARBA" id="ARBA00022989"/>
    </source>
</evidence>
<evidence type="ECO:0000256" key="10">
    <source>
        <dbReference type="ARBA" id="ARBA00022842"/>
    </source>
</evidence>
<evidence type="ECO:0000256" key="7">
    <source>
        <dbReference type="ARBA" id="ARBA00022723"/>
    </source>
</evidence>
<evidence type="ECO:0000256" key="4">
    <source>
        <dbReference type="ARBA" id="ARBA00022538"/>
    </source>
</evidence>
<organism evidence="18 19">
    <name type="scientific">Crenobacter oryzisoli</name>
    <dbReference type="NCBI Taxonomy" id="3056844"/>
    <lineage>
        <taxon>Bacteria</taxon>
        <taxon>Pseudomonadati</taxon>
        <taxon>Pseudomonadota</taxon>
        <taxon>Betaproteobacteria</taxon>
        <taxon>Neisseriales</taxon>
        <taxon>Neisseriaceae</taxon>
        <taxon>Crenobacter</taxon>
    </lineage>
</organism>
<keyword evidence="11 16" id="KW-0630">Potassium</keyword>
<protein>
    <recommendedName>
        <fullName evidence="16">Potassium-transporting ATPase ATP-binding subunit</fullName>
        <ecNumber evidence="16">7.2.2.6</ecNumber>
    </recommendedName>
    <alternativeName>
        <fullName evidence="16">ATP phosphohydrolase [potassium-transporting] B chain</fullName>
    </alternativeName>
    <alternativeName>
        <fullName evidence="16">Potassium-binding and translocating subunit B</fullName>
    </alternativeName>
    <alternativeName>
        <fullName evidence="16">Potassium-translocating ATPase B chain</fullName>
    </alternativeName>
</protein>
<evidence type="ECO:0000256" key="11">
    <source>
        <dbReference type="ARBA" id="ARBA00022958"/>
    </source>
</evidence>
<dbReference type="InterPro" id="IPR006391">
    <property type="entry name" value="P-type_ATPase_bsu_IA"/>
</dbReference>
<keyword evidence="7 16" id="KW-0479">Metal-binding</keyword>
<dbReference type="Proteomes" id="UP001168540">
    <property type="component" value="Unassembled WGS sequence"/>
</dbReference>
<dbReference type="Gene3D" id="2.70.150.10">
    <property type="entry name" value="Calcium-transporting ATPase, cytoplasmic transduction domain A"/>
    <property type="match status" value="1"/>
</dbReference>
<dbReference type="SUPFAM" id="SSF81653">
    <property type="entry name" value="Calcium ATPase, transduction domain A"/>
    <property type="match status" value="1"/>
</dbReference>
<evidence type="ECO:0000256" key="1">
    <source>
        <dbReference type="ARBA" id="ARBA00004370"/>
    </source>
</evidence>
<keyword evidence="5 16" id="KW-0597">Phosphoprotein</keyword>
<dbReference type="InterPro" id="IPR023298">
    <property type="entry name" value="ATPase_P-typ_TM_dom_sf"/>
</dbReference>
<dbReference type="SFLD" id="SFLDF00027">
    <property type="entry name" value="p-type_atpase"/>
    <property type="match status" value="1"/>
</dbReference>
<evidence type="ECO:0000256" key="8">
    <source>
        <dbReference type="ARBA" id="ARBA00022741"/>
    </source>
</evidence>
<comment type="subunit">
    <text evidence="16">The system is composed of three essential subunits: KdpA, KdpB and KdpC.</text>
</comment>
<dbReference type="InterPro" id="IPR059000">
    <property type="entry name" value="ATPase_P-type_domA"/>
</dbReference>
<keyword evidence="4 16" id="KW-0633">Potassium transport</keyword>
<feature type="active site" description="4-aspartylphosphate intermediate" evidence="16">
    <location>
        <position position="324"/>
    </location>
</feature>
<feature type="transmembrane region" description="Helical" evidence="16">
    <location>
        <begin position="673"/>
        <end position="696"/>
    </location>
</feature>
<accession>A0ABT7XND6</accession>
<comment type="function">
    <text evidence="16">Part of the high-affinity ATP-driven potassium transport (or Kdp) system, which catalyzes the hydrolysis of ATP coupled with the electrogenic transport of potassium into the cytoplasm. This subunit is responsible for energy coupling to the transport system and for the release of the potassium ions to the cytoplasm.</text>
</comment>
<evidence type="ECO:0000256" key="9">
    <source>
        <dbReference type="ARBA" id="ARBA00022840"/>
    </source>
</evidence>
<sequence length="697" mass="73373">MNRPTAHPLSPQAPLVPPASHLVAAGYGSPLLKQALVDSLIKFDPRQQVRNPVMFVVWLGALVTAALTVSPTLFGPSHASHLYNGVVTAILVITVWFANFAEALAEGRGKAKAASLRHTSTELHARRIVADGREETVSASALNKGDLVRVERDELIPMDGEVIDGIAYVDESVITGESAPVIKEAGSDVASSVTGGTKVISDSLLIRVTASPGDSFLDRMIRLVESAQRQKTPNEIALTVLLSVLTLIFVIVAAAMAPVASYLKAQINVADLVALIVALIPTTIGALLSAIGIAGIDRTMRFNMLATSGKAVEAAGDVHTLILDKTGTITVGNRMATALLPVAGCSAARLTQAAYLASLFDNTPEGRSTATYALNEGARPVVGQDKAVGTEFSAETRMSGSDLPDGRVIRKGAVDSVSRYVTEHYSRPVPPDLTALTEQVARQGATPLAVAENGDILGVIMLSDVLKTGIRDRMEQLRTMGIRTVMVTGDNPVTATVIAAEAGLDEVVAEARPEEKLTLIRREQAQGRLVAMTGDGTNDAPALAQADVGLAMYTGTMPAKEAANLIDLDSDPTKLLDLVAIGKQMLITRGALTTFSIANDVAKYFAILPALFITALPGLNALNVMGLATPQSAILSALIFNALIIPLLIPLALRGVRFQPKSAEVMFYRNLMLYGVGGLIAPFIGIKLIDLGLALVM</sequence>
<comment type="catalytic activity">
    <reaction evidence="16">
        <text>K(+)(out) + ATP + H2O = K(+)(in) + ADP + phosphate + H(+)</text>
        <dbReference type="Rhea" id="RHEA:16777"/>
        <dbReference type="ChEBI" id="CHEBI:15377"/>
        <dbReference type="ChEBI" id="CHEBI:15378"/>
        <dbReference type="ChEBI" id="CHEBI:29103"/>
        <dbReference type="ChEBI" id="CHEBI:30616"/>
        <dbReference type="ChEBI" id="CHEBI:43474"/>
        <dbReference type="ChEBI" id="CHEBI:456216"/>
        <dbReference type="EC" id="7.2.2.6"/>
    </reaction>
</comment>
<feature type="transmembrane region" description="Helical" evidence="16">
    <location>
        <begin position="86"/>
        <end position="105"/>
    </location>
</feature>
<dbReference type="InterPro" id="IPR023299">
    <property type="entry name" value="ATPase_P-typ_cyto_dom_N"/>
</dbReference>
<dbReference type="PANTHER" id="PTHR43743">
    <property type="entry name" value="POTASSIUM-TRANSPORTING ATPASE ATP-BINDING SUBUNIT"/>
    <property type="match status" value="1"/>
</dbReference>
<dbReference type="InterPro" id="IPR044492">
    <property type="entry name" value="P_typ_ATPase_HD_dom"/>
</dbReference>
<evidence type="ECO:0000256" key="12">
    <source>
        <dbReference type="ARBA" id="ARBA00022967"/>
    </source>
</evidence>
<evidence type="ECO:0000256" key="5">
    <source>
        <dbReference type="ARBA" id="ARBA00022553"/>
    </source>
</evidence>
<comment type="subcellular location">
    <subcellularLocation>
        <location evidence="16">Cell membrane</location>
        <topology evidence="16">Multi-pass membrane protein</topology>
    </subcellularLocation>
    <subcellularLocation>
        <location evidence="1">Membrane</location>
    </subcellularLocation>
</comment>
<feature type="transmembrane region" description="Helical" evidence="16">
    <location>
        <begin position="53"/>
        <end position="74"/>
    </location>
</feature>
<evidence type="ECO:0000256" key="15">
    <source>
        <dbReference type="ARBA" id="ARBA00023136"/>
    </source>
</evidence>
<keyword evidence="6 16" id="KW-0812">Transmembrane</keyword>
<evidence type="ECO:0000313" key="18">
    <source>
        <dbReference type="EMBL" id="MDN0075307.1"/>
    </source>
</evidence>
<dbReference type="PROSITE" id="PS00154">
    <property type="entry name" value="ATPASE_E1_E2"/>
    <property type="match status" value="1"/>
</dbReference>
<feature type="transmembrane region" description="Helical" evidence="16">
    <location>
        <begin position="633"/>
        <end position="653"/>
    </location>
</feature>
<keyword evidence="19" id="KW-1185">Reference proteome</keyword>
<feature type="binding site" evidence="16">
    <location>
        <position position="361"/>
    </location>
    <ligand>
        <name>ATP</name>
        <dbReference type="ChEBI" id="CHEBI:30616"/>
    </ligand>
</feature>
<dbReference type="NCBIfam" id="TIGR01494">
    <property type="entry name" value="ATPase_P-type"/>
    <property type="match status" value="2"/>
</dbReference>
<dbReference type="InterPro" id="IPR018303">
    <property type="entry name" value="ATPase_P-typ_P_site"/>
</dbReference>
<dbReference type="Pfam" id="PF00122">
    <property type="entry name" value="E1-E2_ATPase"/>
    <property type="match status" value="1"/>
</dbReference>
<dbReference type="SUPFAM" id="SSF56784">
    <property type="entry name" value="HAD-like"/>
    <property type="match status" value="1"/>
</dbReference>
<dbReference type="InterPro" id="IPR036412">
    <property type="entry name" value="HAD-like_sf"/>
</dbReference>
<keyword evidence="13 16" id="KW-1133">Transmembrane helix</keyword>
<dbReference type="HAMAP" id="MF_00285">
    <property type="entry name" value="KdpB"/>
    <property type="match status" value="1"/>
</dbReference>
<feature type="binding site" evidence="16">
    <location>
        <position position="365"/>
    </location>
    <ligand>
        <name>ATP</name>
        <dbReference type="ChEBI" id="CHEBI:30616"/>
    </ligand>
</feature>
<evidence type="ECO:0000256" key="3">
    <source>
        <dbReference type="ARBA" id="ARBA00022475"/>
    </source>
</evidence>
<dbReference type="InterPro" id="IPR001757">
    <property type="entry name" value="P_typ_ATPase"/>
</dbReference>
<evidence type="ECO:0000256" key="2">
    <source>
        <dbReference type="ARBA" id="ARBA00022448"/>
    </source>
</evidence>
<dbReference type="Gene3D" id="3.40.50.1000">
    <property type="entry name" value="HAD superfamily/HAD-like"/>
    <property type="match status" value="1"/>
</dbReference>
<keyword evidence="9 16" id="KW-0067">ATP-binding</keyword>